<dbReference type="InterPro" id="IPR041118">
    <property type="entry name" value="Rx_N"/>
</dbReference>
<dbReference type="GO" id="GO:0043531">
    <property type="term" value="F:ADP binding"/>
    <property type="evidence" value="ECO:0007669"/>
    <property type="project" value="InterPro"/>
</dbReference>
<evidence type="ECO:0000256" key="4">
    <source>
        <dbReference type="SAM" id="Coils"/>
    </source>
</evidence>
<dbReference type="PANTHER" id="PTHR19338">
    <property type="entry name" value="TRANSLOCASE OF INNER MITOCHONDRIAL MEMBRANE 13 HOMOLOG"/>
    <property type="match status" value="1"/>
</dbReference>
<evidence type="ECO:0000259" key="5">
    <source>
        <dbReference type="Pfam" id="PF00931"/>
    </source>
</evidence>
<feature type="domain" description="NB-ARC" evidence="5">
    <location>
        <begin position="180"/>
        <end position="243"/>
    </location>
</feature>
<name>A0AAV0ZI43_VICFA</name>
<reference evidence="7 8" key="1">
    <citation type="submission" date="2023-01" db="EMBL/GenBank/DDBJ databases">
        <authorList>
            <person name="Kreplak J."/>
        </authorList>
    </citation>
    <scope>NUCLEOTIDE SEQUENCE [LARGE SCALE GENOMIC DNA]</scope>
</reference>
<evidence type="ECO:0000256" key="2">
    <source>
        <dbReference type="ARBA" id="ARBA00022741"/>
    </source>
</evidence>
<keyword evidence="3" id="KW-0611">Plant defense</keyword>
<evidence type="ECO:0008006" key="9">
    <source>
        <dbReference type="Google" id="ProtNLM"/>
    </source>
</evidence>
<evidence type="ECO:0000313" key="7">
    <source>
        <dbReference type="EMBL" id="CAI8596055.1"/>
    </source>
</evidence>
<evidence type="ECO:0000313" key="8">
    <source>
        <dbReference type="Proteomes" id="UP001157006"/>
    </source>
</evidence>
<feature type="coiled-coil region" evidence="4">
    <location>
        <begin position="124"/>
        <end position="151"/>
    </location>
</feature>
<keyword evidence="8" id="KW-1185">Reference proteome</keyword>
<dbReference type="Gene3D" id="3.40.50.300">
    <property type="entry name" value="P-loop containing nucleotide triphosphate hydrolases"/>
    <property type="match status" value="1"/>
</dbReference>
<evidence type="ECO:0000259" key="6">
    <source>
        <dbReference type="Pfam" id="PF18052"/>
    </source>
</evidence>
<keyword evidence="2" id="KW-0547">Nucleotide-binding</keyword>
<dbReference type="AlphaFoldDB" id="A0AAV0ZI43"/>
<feature type="domain" description="Disease resistance N-terminal" evidence="6">
    <location>
        <begin position="9"/>
        <end position="96"/>
    </location>
</feature>
<evidence type="ECO:0000256" key="3">
    <source>
        <dbReference type="ARBA" id="ARBA00022821"/>
    </source>
</evidence>
<keyword evidence="1" id="KW-0677">Repeat</keyword>
<organism evidence="7 8">
    <name type="scientific">Vicia faba</name>
    <name type="common">Broad bean</name>
    <name type="synonym">Faba vulgaris</name>
    <dbReference type="NCBI Taxonomy" id="3906"/>
    <lineage>
        <taxon>Eukaryota</taxon>
        <taxon>Viridiplantae</taxon>
        <taxon>Streptophyta</taxon>
        <taxon>Embryophyta</taxon>
        <taxon>Tracheophyta</taxon>
        <taxon>Spermatophyta</taxon>
        <taxon>Magnoliopsida</taxon>
        <taxon>eudicotyledons</taxon>
        <taxon>Gunneridae</taxon>
        <taxon>Pentapetalae</taxon>
        <taxon>rosids</taxon>
        <taxon>fabids</taxon>
        <taxon>Fabales</taxon>
        <taxon>Fabaceae</taxon>
        <taxon>Papilionoideae</taxon>
        <taxon>50 kb inversion clade</taxon>
        <taxon>NPAAA clade</taxon>
        <taxon>Hologalegina</taxon>
        <taxon>IRL clade</taxon>
        <taxon>Fabeae</taxon>
        <taxon>Vicia</taxon>
    </lineage>
</organism>
<keyword evidence="4" id="KW-0175">Coiled coil</keyword>
<proteinExistence type="predicted"/>
<dbReference type="Gene3D" id="1.20.5.4130">
    <property type="match status" value="1"/>
</dbReference>
<dbReference type="InterPro" id="IPR027417">
    <property type="entry name" value="P-loop_NTPase"/>
</dbReference>
<protein>
    <recommendedName>
        <fullName evidence="9">Disease resistance RPP13-like protein 1</fullName>
    </recommendedName>
</protein>
<accession>A0AAV0ZI43</accession>
<dbReference type="Pfam" id="PF18052">
    <property type="entry name" value="Rx_N"/>
    <property type="match status" value="1"/>
</dbReference>
<dbReference type="PANTHER" id="PTHR19338:SF73">
    <property type="entry name" value="DISEASE RESISTANCE PROTEIN RGA2-LIKE"/>
    <property type="match status" value="1"/>
</dbReference>
<dbReference type="SUPFAM" id="SSF52540">
    <property type="entry name" value="P-loop containing nucleoside triphosphate hydrolases"/>
    <property type="match status" value="1"/>
</dbReference>
<dbReference type="Pfam" id="PF00931">
    <property type="entry name" value="NB-ARC"/>
    <property type="match status" value="1"/>
</dbReference>
<evidence type="ECO:0000256" key="1">
    <source>
        <dbReference type="ARBA" id="ARBA00022737"/>
    </source>
</evidence>
<sequence length="249" mass="28345">MTGGFAEAFLSSFLQVFFDRLASRNFIDYIRRDKLDKLVEELESTLKSIDQVLDDAEIKQYRIPNVKKWLGDVKHAMYEADQLLDEIATGAPLKKMRVESQPTTSSNNYLGYVSAFINPFESRVRELLKNLKHLAEQKDVLELRNGRLARNEVGVSSKPLERQQTSYLVDDSPIYGRDDGKDEMVKFLLSNNDSGNLTSTPVSSIVGLGGMGKTTFAKLMYNDRRIEDHFKLKAWVYVCKHSCCMAVIN</sequence>
<feature type="coiled-coil region" evidence="4">
    <location>
        <begin position="32"/>
        <end position="59"/>
    </location>
</feature>
<dbReference type="Proteomes" id="UP001157006">
    <property type="component" value="Chromosome 2"/>
</dbReference>
<gene>
    <name evidence="7" type="ORF">VFH_II016160</name>
</gene>
<dbReference type="InterPro" id="IPR002182">
    <property type="entry name" value="NB-ARC"/>
</dbReference>
<dbReference type="EMBL" id="OX451737">
    <property type="protein sequence ID" value="CAI8596055.1"/>
    <property type="molecule type" value="Genomic_DNA"/>
</dbReference>
<dbReference type="GO" id="GO:0006952">
    <property type="term" value="P:defense response"/>
    <property type="evidence" value="ECO:0007669"/>
    <property type="project" value="UniProtKB-KW"/>
</dbReference>